<protein>
    <submittedName>
        <fullName evidence="2">Uncharacterized protein</fullName>
    </submittedName>
</protein>
<reference evidence="2 3" key="1">
    <citation type="submission" date="2020-08" db="EMBL/GenBank/DDBJ databases">
        <title>Genomic Encyclopedia of Type Strains, Phase III (KMG-III): the genomes of soil and plant-associated and newly described type strains.</title>
        <authorList>
            <person name="Whitman W."/>
        </authorList>
    </citation>
    <scope>NUCLEOTIDE SEQUENCE [LARGE SCALE GENOMIC DNA]</scope>
    <source>
        <strain evidence="2 3">CECT 3271</strain>
    </source>
</reference>
<dbReference type="AlphaFoldDB" id="A0AA40VI76"/>
<accession>A0AA40VI76</accession>
<gene>
    <name evidence="2" type="ORF">FHS33_003992</name>
</gene>
<comment type="caution">
    <text evidence="2">The sequence shown here is derived from an EMBL/GenBank/DDBJ whole genome shotgun (WGS) entry which is preliminary data.</text>
</comment>
<sequence length="62" mass="6151">MGKPRRDGGTRRGLTHGCPPATTSCASAGSFYPGMVPGVMGAGPQEHPGRPGTAGATNSLDL</sequence>
<dbReference type="PROSITE" id="PS51257">
    <property type="entry name" value="PROKAR_LIPOPROTEIN"/>
    <property type="match status" value="1"/>
</dbReference>
<evidence type="ECO:0000256" key="1">
    <source>
        <dbReference type="SAM" id="MobiDB-lite"/>
    </source>
</evidence>
<evidence type="ECO:0000313" key="2">
    <source>
        <dbReference type="EMBL" id="MBA8945543.1"/>
    </source>
</evidence>
<feature type="region of interest" description="Disordered" evidence="1">
    <location>
        <begin position="1"/>
        <end position="62"/>
    </location>
</feature>
<organism evidence="2 3">
    <name type="scientific">Streptomyces calvus</name>
    <dbReference type="NCBI Taxonomy" id="67282"/>
    <lineage>
        <taxon>Bacteria</taxon>
        <taxon>Bacillati</taxon>
        <taxon>Actinomycetota</taxon>
        <taxon>Actinomycetes</taxon>
        <taxon>Kitasatosporales</taxon>
        <taxon>Streptomycetaceae</taxon>
        <taxon>Streptomyces</taxon>
    </lineage>
</organism>
<feature type="compositionally biased region" description="Basic and acidic residues" evidence="1">
    <location>
        <begin position="1"/>
        <end position="10"/>
    </location>
</feature>
<evidence type="ECO:0000313" key="3">
    <source>
        <dbReference type="Proteomes" id="UP000530412"/>
    </source>
</evidence>
<dbReference type="Proteomes" id="UP000530412">
    <property type="component" value="Unassembled WGS sequence"/>
</dbReference>
<feature type="compositionally biased region" description="Low complexity" evidence="1">
    <location>
        <begin position="33"/>
        <end position="44"/>
    </location>
</feature>
<dbReference type="EMBL" id="JACJIE010000009">
    <property type="protein sequence ID" value="MBA8945543.1"/>
    <property type="molecule type" value="Genomic_DNA"/>
</dbReference>
<name>A0AA40VI76_9ACTN</name>
<proteinExistence type="predicted"/>